<keyword evidence="3" id="KW-1185">Reference proteome</keyword>
<reference evidence="2 3" key="1">
    <citation type="submission" date="2024-06" db="EMBL/GenBank/DDBJ databases">
        <authorList>
            <person name="Kaempfer P."/>
            <person name="Viver T."/>
        </authorList>
    </citation>
    <scope>NUCLEOTIDE SEQUENCE [LARGE SCALE GENOMIC DNA]</scope>
    <source>
        <strain evidence="2 3">ST-64</strain>
    </source>
</reference>
<feature type="transmembrane region" description="Helical" evidence="1">
    <location>
        <begin position="477"/>
        <end position="494"/>
    </location>
</feature>
<feature type="transmembrane region" description="Helical" evidence="1">
    <location>
        <begin position="506"/>
        <end position="523"/>
    </location>
</feature>
<gene>
    <name evidence="2" type="ORF">ABS767_01795</name>
</gene>
<evidence type="ECO:0000256" key="1">
    <source>
        <dbReference type="SAM" id="Phobius"/>
    </source>
</evidence>
<feature type="transmembrane region" description="Helical" evidence="1">
    <location>
        <begin position="329"/>
        <end position="350"/>
    </location>
</feature>
<keyword evidence="1" id="KW-1133">Transmembrane helix</keyword>
<evidence type="ECO:0008006" key="4">
    <source>
        <dbReference type="Google" id="ProtNLM"/>
    </source>
</evidence>
<name>A0ABW8YHJ9_9SPHN</name>
<feature type="transmembrane region" description="Helical" evidence="1">
    <location>
        <begin position="427"/>
        <end position="444"/>
    </location>
</feature>
<keyword evidence="1" id="KW-0812">Transmembrane</keyword>
<feature type="transmembrane region" description="Helical" evidence="1">
    <location>
        <begin position="371"/>
        <end position="388"/>
    </location>
</feature>
<dbReference type="RefSeq" id="WP_408076650.1">
    <property type="nucleotide sequence ID" value="NZ_JBELQC010000001.1"/>
</dbReference>
<sequence length="776" mass="82551">MKPWWEVLGIPRGSERAAIRRAYAGKLKTTNPEDDPKGFMALREAYEAALRWVEYDYGWDEEGDEVETADVEDAPPDEHPERVPAIVEVPPEPVMTEDEGGDLNFTPLPPEAPVAPPPPDPAALARDADAAELDQLKATLEAGLRGPWFKDRVGLVAAFEALMAAPALMEIDRRDRIEHWLASLIADTIPRSDAILKQAMAAFGWEGEGNHPPAVWQIRTRLDEWRLIAGFQGGGHPLNAGWRALTRGSVPGWRRRIGALRPGVVPQVRELFDLAQYDLPGIAHSFEPRAADWWRVYLERPHFGFSEIVLLMLGALGAVLFALSGATSALRIGGAIAAGAVGIGLALLHWRVVAPMHWRRAHAGEDVVPGFGWRFGLWLLAAAAFIGAPMTPWLAGGAILLAVASAIAILLLDAGERDGGEVPWKRTVGLGILGALGAAGFLAMTAAEQVALLAFVASCGLIGISARTAIGQLIASRPILIATVATVLLLLGAVLRGDWGPAGSSLLPWGVAGGTGLLLMSALRTRDPQGRAGAVADLIGWGLWIILVFAAVLSAPDTKREALAPPIQVVPTSPMSALEAREPGFRLVRTGNPELYAQVKAIRDAIADGTRAHAEGARAIDALVNAAYRARLPRAPASLIAAEMDIRLAQLREWQDKDPRSCSGEDRGRTAAPLSPALQRRHYGHALRVAASMPAPASAAEKGREIPAGDLLRSAANGDAAAARRLEDAMEGSDPTAKCAARIAILEALVARSDADIAETMRPALIARAASKSSTN</sequence>
<evidence type="ECO:0000313" key="2">
    <source>
        <dbReference type="EMBL" id="MFL9839683.1"/>
    </source>
</evidence>
<dbReference type="InterPro" id="IPR001623">
    <property type="entry name" value="DnaJ_domain"/>
</dbReference>
<feature type="transmembrane region" description="Helical" evidence="1">
    <location>
        <begin position="535"/>
        <end position="555"/>
    </location>
</feature>
<keyword evidence="1" id="KW-0472">Membrane</keyword>
<dbReference type="EMBL" id="JBELQC010000001">
    <property type="protein sequence ID" value="MFL9839683.1"/>
    <property type="molecule type" value="Genomic_DNA"/>
</dbReference>
<accession>A0ABW8YHJ9</accession>
<feature type="transmembrane region" description="Helical" evidence="1">
    <location>
        <begin position="450"/>
        <end position="470"/>
    </location>
</feature>
<feature type="transmembrane region" description="Helical" evidence="1">
    <location>
        <begin position="394"/>
        <end position="415"/>
    </location>
</feature>
<comment type="caution">
    <text evidence="2">The sequence shown here is derived from an EMBL/GenBank/DDBJ whole genome shotgun (WGS) entry which is preliminary data.</text>
</comment>
<proteinExistence type="predicted"/>
<feature type="transmembrane region" description="Helical" evidence="1">
    <location>
        <begin position="303"/>
        <end position="323"/>
    </location>
</feature>
<organism evidence="2 3">
    <name type="scientific">Sphingomonas plantiphila</name>
    <dbReference type="NCBI Taxonomy" id="3163295"/>
    <lineage>
        <taxon>Bacteria</taxon>
        <taxon>Pseudomonadati</taxon>
        <taxon>Pseudomonadota</taxon>
        <taxon>Alphaproteobacteria</taxon>
        <taxon>Sphingomonadales</taxon>
        <taxon>Sphingomonadaceae</taxon>
        <taxon>Sphingomonas</taxon>
    </lineage>
</organism>
<dbReference type="CDD" id="cd06257">
    <property type="entry name" value="DnaJ"/>
    <property type="match status" value="1"/>
</dbReference>
<dbReference type="Proteomes" id="UP001629244">
    <property type="component" value="Unassembled WGS sequence"/>
</dbReference>
<evidence type="ECO:0000313" key="3">
    <source>
        <dbReference type="Proteomes" id="UP001629244"/>
    </source>
</evidence>
<protein>
    <recommendedName>
        <fullName evidence="4">J domain-containing protein</fullName>
    </recommendedName>
</protein>